<evidence type="ECO:0000259" key="1">
    <source>
        <dbReference type="PROSITE" id="PS50076"/>
    </source>
</evidence>
<proteinExistence type="predicted"/>
<evidence type="ECO:0000313" key="3">
    <source>
        <dbReference type="Proteomes" id="UP001595711"/>
    </source>
</evidence>
<accession>A0ABV7VGZ0</accession>
<dbReference type="InterPro" id="IPR001623">
    <property type="entry name" value="DnaJ_domain"/>
</dbReference>
<reference evidence="3" key="1">
    <citation type="journal article" date="2019" name="Int. J. Syst. Evol. Microbiol.">
        <title>The Global Catalogue of Microorganisms (GCM) 10K type strain sequencing project: providing services to taxonomists for standard genome sequencing and annotation.</title>
        <authorList>
            <consortium name="The Broad Institute Genomics Platform"/>
            <consortium name="The Broad Institute Genome Sequencing Center for Infectious Disease"/>
            <person name="Wu L."/>
            <person name="Ma J."/>
        </authorList>
    </citation>
    <scope>NUCLEOTIDE SEQUENCE [LARGE SCALE GENOMIC DNA]</scope>
    <source>
        <strain evidence="3">KCTC 42182</strain>
    </source>
</reference>
<name>A0ABV7VGZ0_9PROT</name>
<evidence type="ECO:0000313" key="2">
    <source>
        <dbReference type="EMBL" id="MFC3676071.1"/>
    </source>
</evidence>
<dbReference type="Pfam" id="PF00226">
    <property type="entry name" value="DnaJ"/>
    <property type="match status" value="1"/>
</dbReference>
<feature type="domain" description="J" evidence="1">
    <location>
        <begin position="141"/>
        <end position="203"/>
    </location>
</feature>
<dbReference type="Proteomes" id="UP001595711">
    <property type="component" value="Unassembled WGS sequence"/>
</dbReference>
<dbReference type="InterPro" id="IPR036869">
    <property type="entry name" value="J_dom_sf"/>
</dbReference>
<gene>
    <name evidence="2" type="ORF">ACFOOQ_10990</name>
</gene>
<sequence length="204" mass="23316">MTRARSAQRRIFLDAAAEAAFGRAGLRQCDHPNCAAEGLFPAPKSREPRDGRWHFCLEHVRQYNSGWDFFRGMSDAEVLRYQREDVLGHRPTWRIGTKPQSEEPQVWVKDDLGILADVGVILGAARRKSPAELRLHPREREALTELGFDITTLSLPLRKAQIKAQYKVMVKRYHPDANGGDRAAEERLKTINQAYAYLQTRGYT</sequence>
<dbReference type="PRINTS" id="PR00625">
    <property type="entry name" value="JDOMAIN"/>
</dbReference>
<comment type="caution">
    <text evidence="2">The sequence shown here is derived from an EMBL/GenBank/DDBJ whole genome shotgun (WGS) entry which is preliminary data.</text>
</comment>
<dbReference type="EMBL" id="JBHRYJ010000002">
    <property type="protein sequence ID" value="MFC3676071.1"/>
    <property type="molecule type" value="Genomic_DNA"/>
</dbReference>
<dbReference type="PROSITE" id="PS50076">
    <property type="entry name" value="DNAJ_2"/>
    <property type="match status" value="1"/>
</dbReference>
<dbReference type="SMART" id="SM00271">
    <property type="entry name" value="DnaJ"/>
    <property type="match status" value="1"/>
</dbReference>
<dbReference type="SUPFAM" id="SSF46565">
    <property type="entry name" value="Chaperone J-domain"/>
    <property type="match status" value="1"/>
</dbReference>
<dbReference type="Gene3D" id="1.10.287.110">
    <property type="entry name" value="DnaJ domain"/>
    <property type="match status" value="1"/>
</dbReference>
<organism evidence="2 3">
    <name type="scientific">Ferrovibrio xuzhouensis</name>
    <dbReference type="NCBI Taxonomy" id="1576914"/>
    <lineage>
        <taxon>Bacteria</taxon>
        <taxon>Pseudomonadati</taxon>
        <taxon>Pseudomonadota</taxon>
        <taxon>Alphaproteobacteria</taxon>
        <taxon>Rhodospirillales</taxon>
        <taxon>Rhodospirillaceae</taxon>
        <taxon>Ferrovibrio</taxon>
    </lineage>
</organism>
<dbReference type="CDD" id="cd06257">
    <property type="entry name" value="DnaJ"/>
    <property type="match status" value="1"/>
</dbReference>
<protein>
    <submittedName>
        <fullName evidence="2">J domain-containing protein</fullName>
    </submittedName>
</protein>
<dbReference type="RefSeq" id="WP_379725994.1">
    <property type="nucleotide sequence ID" value="NZ_JBHRYJ010000002.1"/>
</dbReference>
<keyword evidence="3" id="KW-1185">Reference proteome</keyword>